<comment type="caution">
    <text evidence="1">The sequence shown here is derived from an EMBL/GenBank/DDBJ whole genome shotgun (WGS) entry which is preliminary data.</text>
</comment>
<accession>A0A9P6QS86</accession>
<keyword evidence="2" id="KW-1185">Reference proteome</keyword>
<proteinExistence type="predicted"/>
<dbReference type="Proteomes" id="UP000823405">
    <property type="component" value="Unassembled WGS sequence"/>
</dbReference>
<dbReference type="OrthoDB" id="3353471at2759"/>
<gene>
    <name evidence="1" type="ORF">BGZ97_005245</name>
</gene>
<name>A0A9P6QS86_9FUNG</name>
<sequence length="66" mass="7290">MLIECMRFPVKRAFALAVGDVTEGMMFDELGLDLTLPLDATGQLYSTLMRCRDPSRVKVLVPTAKG</sequence>
<evidence type="ECO:0000313" key="2">
    <source>
        <dbReference type="Proteomes" id="UP000823405"/>
    </source>
</evidence>
<reference evidence="1" key="1">
    <citation type="journal article" date="2020" name="Fungal Divers.">
        <title>Resolving the Mortierellaceae phylogeny through synthesis of multi-gene phylogenetics and phylogenomics.</title>
        <authorList>
            <person name="Vandepol N."/>
            <person name="Liber J."/>
            <person name="Desiro A."/>
            <person name="Na H."/>
            <person name="Kennedy M."/>
            <person name="Barry K."/>
            <person name="Grigoriev I.V."/>
            <person name="Miller A.N."/>
            <person name="O'Donnell K."/>
            <person name="Stajich J.E."/>
            <person name="Bonito G."/>
        </authorList>
    </citation>
    <scope>NUCLEOTIDE SEQUENCE</scope>
    <source>
        <strain evidence="1">NVP60</strain>
    </source>
</reference>
<dbReference type="AlphaFoldDB" id="A0A9P6QS86"/>
<dbReference type="EMBL" id="JAAAIN010002387">
    <property type="protein sequence ID" value="KAG0293770.1"/>
    <property type="molecule type" value="Genomic_DNA"/>
</dbReference>
<protein>
    <submittedName>
        <fullName evidence="1">Uncharacterized protein</fullName>
    </submittedName>
</protein>
<evidence type="ECO:0000313" key="1">
    <source>
        <dbReference type="EMBL" id="KAG0293770.1"/>
    </source>
</evidence>
<organism evidence="1 2">
    <name type="scientific">Linnemannia gamsii</name>
    <dbReference type="NCBI Taxonomy" id="64522"/>
    <lineage>
        <taxon>Eukaryota</taxon>
        <taxon>Fungi</taxon>
        <taxon>Fungi incertae sedis</taxon>
        <taxon>Mucoromycota</taxon>
        <taxon>Mortierellomycotina</taxon>
        <taxon>Mortierellomycetes</taxon>
        <taxon>Mortierellales</taxon>
        <taxon>Mortierellaceae</taxon>
        <taxon>Linnemannia</taxon>
    </lineage>
</organism>